<proteinExistence type="predicted"/>
<organism evidence="1 2">
    <name type="scientific">Providencia phage PSTNGR1</name>
    <dbReference type="NCBI Taxonomy" id="2783542"/>
    <lineage>
        <taxon>Viruses</taxon>
        <taxon>Duplodnaviria</taxon>
        <taxon>Heunggongvirae</taxon>
        <taxon>Uroviricota</taxon>
        <taxon>Caudoviricetes</taxon>
        <taxon>Autographivirales</taxon>
        <taxon>Autonotataviridae</taxon>
        <taxon>Jeruvirus</taxon>
        <taxon>Jeruvirus PSTNGR1</taxon>
    </lineage>
</organism>
<evidence type="ECO:0000313" key="2">
    <source>
        <dbReference type="Proteomes" id="UP000663393"/>
    </source>
</evidence>
<dbReference type="Proteomes" id="UP000663393">
    <property type="component" value="Segment"/>
</dbReference>
<protein>
    <submittedName>
        <fullName evidence="1">Uncharacterized protein</fullName>
    </submittedName>
</protein>
<evidence type="ECO:0000313" key="1">
    <source>
        <dbReference type="EMBL" id="QPB11234.1"/>
    </source>
</evidence>
<sequence length="152" mass="16944">MSKIVECLYWDGHQLTLYLEDRNILIEKLTPVMQALHDQYAVQGWNGLLDGEALAEYVVSEVELVTDGSRWLGFNVVRPWFLTEEVVTEEFIGGFNTAEAVAILKVVAKVAEATRILVGTRAAPDGKHRGLSKLYQNLGLKVSTIELTLETP</sequence>
<name>A0A873WRD2_9CAUD</name>
<reference evidence="1" key="1">
    <citation type="submission" date="2020-10" db="EMBL/GenBank/DDBJ databases">
        <authorList>
            <person name="Yerushalmy O."/>
            <person name="Gronovich N."/>
            <person name="Alkalay-Oren S."/>
            <person name="Coppenhagen-Glazer S."/>
            <person name="Hazan R."/>
        </authorList>
    </citation>
    <scope>NUCLEOTIDE SEQUENCE</scope>
</reference>
<keyword evidence="2" id="KW-1185">Reference proteome</keyword>
<dbReference type="EMBL" id="MW145136">
    <property type="protein sequence ID" value="QPB11234.1"/>
    <property type="molecule type" value="Genomic_DNA"/>
</dbReference>
<accession>A0A873WRD2</accession>